<dbReference type="InterPro" id="IPR018060">
    <property type="entry name" value="HTH_AraC"/>
</dbReference>
<accession>A0A3E0IBI6</accession>
<dbReference type="OrthoDB" id="9799345at2"/>
<dbReference type="PANTHER" id="PTHR46796">
    <property type="entry name" value="HTH-TYPE TRANSCRIPTIONAL ACTIVATOR RHAS-RELATED"/>
    <property type="match status" value="1"/>
</dbReference>
<dbReference type="Pfam" id="PF14525">
    <property type="entry name" value="AraC_binding_2"/>
    <property type="match status" value="1"/>
</dbReference>
<evidence type="ECO:0000313" key="5">
    <source>
        <dbReference type="EMBL" id="REH55951.1"/>
    </source>
</evidence>
<evidence type="ECO:0000256" key="3">
    <source>
        <dbReference type="ARBA" id="ARBA00023163"/>
    </source>
</evidence>
<dbReference type="SUPFAM" id="SSF46689">
    <property type="entry name" value="Homeodomain-like"/>
    <property type="match status" value="1"/>
</dbReference>
<dbReference type="Gene3D" id="1.10.10.60">
    <property type="entry name" value="Homeodomain-like"/>
    <property type="match status" value="1"/>
</dbReference>
<name>A0A3E0IBI6_9PSEU</name>
<evidence type="ECO:0000313" key="6">
    <source>
        <dbReference type="Proteomes" id="UP000256269"/>
    </source>
</evidence>
<keyword evidence="6" id="KW-1185">Reference proteome</keyword>
<keyword evidence="3" id="KW-0804">Transcription</keyword>
<dbReference type="Pfam" id="PF12833">
    <property type="entry name" value="HTH_18"/>
    <property type="match status" value="1"/>
</dbReference>
<dbReference type="AlphaFoldDB" id="A0A3E0IBI6"/>
<evidence type="ECO:0000256" key="1">
    <source>
        <dbReference type="ARBA" id="ARBA00023015"/>
    </source>
</evidence>
<dbReference type="GO" id="GO:0043565">
    <property type="term" value="F:sequence-specific DNA binding"/>
    <property type="evidence" value="ECO:0007669"/>
    <property type="project" value="InterPro"/>
</dbReference>
<sequence>MQRNERLESMQEAASAAFAPLRMTTDEFDFDGGIRYATAGGLLVADITGNPGGVWRPQRLITSTDSELYKFSLHLSGSCMLGQDGRHTAVNPGDLVVYDTTRPYGLVFGTPYRTVVVGVPRERLAGQATALRDAVARPTRTDRGLRRVVAGVLNGLAADLDASVTEGGTQLADALLALLGKVFTGDTKLTDPRTSMRERVLAYCEANLGDPDLSVDSIAATHGISVRYLHKLFAGTGTTIAALIRTRRLQRIRDDLADPGQAAVPVAVIAARWGVLDPTHVSRLFRAAYGTSPIGYRRQLLR</sequence>
<dbReference type="EMBL" id="QUNO01000001">
    <property type="protein sequence ID" value="REH55951.1"/>
    <property type="molecule type" value="Genomic_DNA"/>
</dbReference>
<dbReference type="InterPro" id="IPR050204">
    <property type="entry name" value="AraC_XylS_family_regulators"/>
</dbReference>
<comment type="caution">
    <text evidence="5">The sequence shown here is derived from an EMBL/GenBank/DDBJ whole genome shotgun (WGS) entry which is preliminary data.</text>
</comment>
<evidence type="ECO:0000256" key="2">
    <source>
        <dbReference type="ARBA" id="ARBA00023125"/>
    </source>
</evidence>
<feature type="domain" description="HTH araC/xylS-type" evidence="4">
    <location>
        <begin position="198"/>
        <end position="299"/>
    </location>
</feature>
<gene>
    <name evidence="5" type="ORF">BCF44_101979</name>
</gene>
<reference evidence="5 6" key="1">
    <citation type="submission" date="2018-08" db="EMBL/GenBank/DDBJ databases">
        <title>Genomic Encyclopedia of Archaeal and Bacterial Type Strains, Phase II (KMG-II): from individual species to whole genera.</title>
        <authorList>
            <person name="Goeker M."/>
        </authorList>
    </citation>
    <scope>NUCLEOTIDE SEQUENCE [LARGE SCALE GENOMIC DNA]</scope>
    <source>
        <strain evidence="5 6">DSM 45791</strain>
    </source>
</reference>
<dbReference type="InterPro" id="IPR009057">
    <property type="entry name" value="Homeodomain-like_sf"/>
</dbReference>
<keyword evidence="2 5" id="KW-0238">DNA-binding</keyword>
<dbReference type="PANTHER" id="PTHR46796:SF6">
    <property type="entry name" value="ARAC SUBFAMILY"/>
    <property type="match status" value="1"/>
</dbReference>
<dbReference type="InterPro" id="IPR035418">
    <property type="entry name" value="AraC-bd_2"/>
</dbReference>
<evidence type="ECO:0000259" key="4">
    <source>
        <dbReference type="PROSITE" id="PS01124"/>
    </source>
</evidence>
<proteinExistence type="predicted"/>
<dbReference type="GO" id="GO:0003700">
    <property type="term" value="F:DNA-binding transcription factor activity"/>
    <property type="evidence" value="ECO:0007669"/>
    <property type="project" value="InterPro"/>
</dbReference>
<dbReference type="PROSITE" id="PS01124">
    <property type="entry name" value="HTH_ARAC_FAMILY_2"/>
    <property type="match status" value="1"/>
</dbReference>
<dbReference type="SMART" id="SM00342">
    <property type="entry name" value="HTH_ARAC"/>
    <property type="match status" value="1"/>
</dbReference>
<protein>
    <submittedName>
        <fullName evidence="5">AraC-like DNA-binding protein</fullName>
    </submittedName>
</protein>
<organism evidence="5 6">
    <name type="scientific">Kutzneria buriramensis</name>
    <dbReference type="NCBI Taxonomy" id="1045776"/>
    <lineage>
        <taxon>Bacteria</taxon>
        <taxon>Bacillati</taxon>
        <taxon>Actinomycetota</taxon>
        <taxon>Actinomycetes</taxon>
        <taxon>Pseudonocardiales</taxon>
        <taxon>Pseudonocardiaceae</taxon>
        <taxon>Kutzneria</taxon>
    </lineage>
</organism>
<dbReference type="Proteomes" id="UP000256269">
    <property type="component" value="Unassembled WGS sequence"/>
</dbReference>
<keyword evidence="1" id="KW-0805">Transcription regulation</keyword>
<dbReference type="RefSeq" id="WP_116172769.1">
    <property type="nucleotide sequence ID" value="NZ_CP144375.1"/>
</dbReference>